<comment type="caution">
    <text evidence="2">The sequence shown here is derived from an EMBL/GenBank/DDBJ whole genome shotgun (WGS) entry which is preliminary data.</text>
</comment>
<reference evidence="2" key="1">
    <citation type="journal article" date="2023" name="Mol. Biol. Evol.">
        <title>Third-Generation Sequencing Reveals the Adaptive Role of the Epigenome in Three Deep-Sea Polychaetes.</title>
        <authorList>
            <person name="Perez M."/>
            <person name="Aroh O."/>
            <person name="Sun Y."/>
            <person name="Lan Y."/>
            <person name="Juniper S.K."/>
            <person name="Young C.R."/>
            <person name="Angers B."/>
            <person name="Qian P.Y."/>
        </authorList>
    </citation>
    <scope>NUCLEOTIDE SEQUENCE</scope>
    <source>
        <strain evidence="2">R07B-5</strain>
    </source>
</reference>
<accession>A0AAD9UC90</accession>
<evidence type="ECO:0000313" key="3">
    <source>
        <dbReference type="Proteomes" id="UP001209878"/>
    </source>
</evidence>
<feature type="compositionally biased region" description="Low complexity" evidence="1">
    <location>
        <begin position="144"/>
        <end position="168"/>
    </location>
</feature>
<dbReference type="Proteomes" id="UP001209878">
    <property type="component" value="Unassembled WGS sequence"/>
</dbReference>
<evidence type="ECO:0000313" key="2">
    <source>
        <dbReference type="EMBL" id="KAK2183981.1"/>
    </source>
</evidence>
<organism evidence="2 3">
    <name type="scientific">Ridgeia piscesae</name>
    <name type="common">Tubeworm</name>
    <dbReference type="NCBI Taxonomy" id="27915"/>
    <lineage>
        <taxon>Eukaryota</taxon>
        <taxon>Metazoa</taxon>
        <taxon>Spiralia</taxon>
        <taxon>Lophotrochozoa</taxon>
        <taxon>Annelida</taxon>
        <taxon>Polychaeta</taxon>
        <taxon>Sedentaria</taxon>
        <taxon>Canalipalpata</taxon>
        <taxon>Sabellida</taxon>
        <taxon>Siboglinidae</taxon>
        <taxon>Ridgeia</taxon>
    </lineage>
</organism>
<gene>
    <name evidence="2" type="ORF">NP493_288g02017</name>
</gene>
<dbReference type="EMBL" id="JAODUO010000288">
    <property type="protein sequence ID" value="KAK2183981.1"/>
    <property type="molecule type" value="Genomic_DNA"/>
</dbReference>
<proteinExistence type="predicted"/>
<keyword evidence="3" id="KW-1185">Reference proteome</keyword>
<dbReference type="AlphaFoldDB" id="A0AAD9UC90"/>
<sequence length="204" mass="21731">MIKEEASDSSDSKSDKNDNGSQCETCDNKAQNNEGRPEHIEMAVLNNSRHTSITPPVQCSSRNSIGGGSSRGSMPKVTVTPADSMEYINKMILKEQLRPVGVHVEVHRQDSGPTQECDSDAASVRAVALSVESTNDASGAVGGVEEVSSPSPQPVSTPSTVISPSTTQGMKAGSDDARVRHRIVQVSWIVDLFNNGNYVSNMDN</sequence>
<feature type="region of interest" description="Disordered" evidence="1">
    <location>
        <begin position="1"/>
        <end position="78"/>
    </location>
</feature>
<feature type="region of interest" description="Disordered" evidence="1">
    <location>
        <begin position="136"/>
        <end position="176"/>
    </location>
</feature>
<feature type="compositionally biased region" description="Polar residues" evidence="1">
    <location>
        <begin position="45"/>
        <end position="59"/>
    </location>
</feature>
<feature type="compositionally biased region" description="Basic and acidic residues" evidence="1">
    <location>
        <begin position="1"/>
        <end position="18"/>
    </location>
</feature>
<feature type="compositionally biased region" description="Polar residues" evidence="1">
    <location>
        <begin position="20"/>
        <end position="34"/>
    </location>
</feature>
<protein>
    <submittedName>
        <fullName evidence="2">Uncharacterized protein</fullName>
    </submittedName>
</protein>
<evidence type="ECO:0000256" key="1">
    <source>
        <dbReference type="SAM" id="MobiDB-lite"/>
    </source>
</evidence>
<name>A0AAD9UC90_RIDPI</name>